<dbReference type="Gene3D" id="3.30.450.40">
    <property type="match status" value="1"/>
</dbReference>
<dbReference type="PROSITE" id="PS51077">
    <property type="entry name" value="HTH_ICLR"/>
    <property type="match status" value="1"/>
</dbReference>
<dbReference type="GO" id="GO:0003700">
    <property type="term" value="F:DNA-binding transcription factor activity"/>
    <property type="evidence" value="ECO:0007669"/>
    <property type="project" value="TreeGrafter"/>
</dbReference>
<evidence type="ECO:0000259" key="4">
    <source>
        <dbReference type="PROSITE" id="PS51077"/>
    </source>
</evidence>
<gene>
    <name evidence="6" type="ORF">DV707_14905</name>
    <name evidence="7" type="ORF">SAMN04488133_2852</name>
</gene>
<organism evidence="7 8">
    <name type="scientific">Halobellus limi</name>
    <dbReference type="NCBI Taxonomy" id="699433"/>
    <lineage>
        <taxon>Archaea</taxon>
        <taxon>Methanobacteriati</taxon>
        <taxon>Methanobacteriota</taxon>
        <taxon>Stenosarchaea group</taxon>
        <taxon>Halobacteria</taxon>
        <taxon>Halobacteriales</taxon>
        <taxon>Haloferacaceae</taxon>
        <taxon>Halobellus</taxon>
    </lineage>
</organism>
<dbReference type="SMART" id="SM00346">
    <property type="entry name" value="HTH_ICLR"/>
    <property type="match status" value="1"/>
</dbReference>
<evidence type="ECO:0000256" key="1">
    <source>
        <dbReference type="ARBA" id="ARBA00023015"/>
    </source>
</evidence>
<feature type="domain" description="IclR-ED" evidence="5">
    <location>
        <begin position="66"/>
        <end position="251"/>
    </location>
</feature>
<feature type="domain" description="HTH iclR-type" evidence="4">
    <location>
        <begin position="6"/>
        <end position="65"/>
    </location>
</feature>
<evidence type="ECO:0000256" key="2">
    <source>
        <dbReference type="ARBA" id="ARBA00023125"/>
    </source>
</evidence>
<evidence type="ECO:0000313" key="6">
    <source>
        <dbReference type="EMBL" id="QCC49045.1"/>
    </source>
</evidence>
<dbReference type="InterPro" id="IPR036388">
    <property type="entry name" value="WH-like_DNA-bd_sf"/>
</dbReference>
<proteinExistence type="predicted"/>
<evidence type="ECO:0000256" key="3">
    <source>
        <dbReference type="ARBA" id="ARBA00023163"/>
    </source>
</evidence>
<dbReference type="GO" id="GO:0003677">
    <property type="term" value="F:DNA binding"/>
    <property type="evidence" value="ECO:0007669"/>
    <property type="project" value="UniProtKB-KW"/>
</dbReference>
<dbReference type="Proteomes" id="UP000296733">
    <property type="component" value="Plasmid unnamed1"/>
</dbReference>
<accession>A0A1H6BHI2</accession>
<dbReference type="GO" id="GO:0045892">
    <property type="term" value="P:negative regulation of DNA-templated transcription"/>
    <property type="evidence" value="ECO:0007669"/>
    <property type="project" value="TreeGrafter"/>
</dbReference>
<dbReference type="InterPro" id="IPR036390">
    <property type="entry name" value="WH_DNA-bd_sf"/>
</dbReference>
<dbReference type="PANTHER" id="PTHR30136">
    <property type="entry name" value="HELIX-TURN-HELIX TRANSCRIPTIONAL REGULATOR, ICLR FAMILY"/>
    <property type="match status" value="1"/>
</dbReference>
<dbReference type="InterPro" id="IPR014757">
    <property type="entry name" value="Tscrpt_reg_IclR_C"/>
</dbReference>
<dbReference type="RefSeq" id="WP_103992528.1">
    <property type="nucleotide sequence ID" value="NZ_CP031312.1"/>
</dbReference>
<dbReference type="EMBL" id="FNVN01000004">
    <property type="protein sequence ID" value="SEG60201.1"/>
    <property type="molecule type" value="Genomic_DNA"/>
</dbReference>
<dbReference type="PROSITE" id="PS51078">
    <property type="entry name" value="ICLR_ED"/>
    <property type="match status" value="1"/>
</dbReference>
<keyword evidence="2" id="KW-0238">DNA-binding</keyword>
<keyword evidence="8" id="KW-1185">Reference proteome</keyword>
<reference evidence="7 8" key="1">
    <citation type="submission" date="2016-10" db="EMBL/GenBank/DDBJ databases">
        <authorList>
            <person name="de Groot N.N."/>
        </authorList>
    </citation>
    <scope>NUCLEOTIDE SEQUENCE [LARGE SCALE GENOMIC DNA]</scope>
    <source>
        <strain evidence="7 8">CGMCC 1.10331</strain>
    </source>
</reference>
<evidence type="ECO:0000313" key="7">
    <source>
        <dbReference type="EMBL" id="SEG60201.1"/>
    </source>
</evidence>
<sequence length="251" mass="27518">MTEYPVGATRTSGRIVRALEGGREAGVTELADELDLSKASVHNHLVTLERLGVVISADGRYRLGLRFLDLGMSVRDGMPLYEVARSELRGLAESTGESTALVVAEDGRAVHAAVEDPDRNGRRVRLGDRLPLHATAAGKLILAYRSREAVEEYVEAYGLDRHTDRTIRSRADLRDELRSITDRGLAFDRGELAEDMRSVAAPIRREDRTEELAGVLAVLGPAERLSGKRLEEDLPGLVLSAAKRIELDLAE</sequence>
<dbReference type="PANTHER" id="PTHR30136:SF35">
    <property type="entry name" value="HTH-TYPE TRANSCRIPTIONAL REGULATOR RV1719"/>
    <property type="match status" value="1"/>
</dbReference>
<keyword evidence="6" id="KW-0614">Plasmid</keyword>
<dbReference type="Pfam" id="PF09339">
    <property type="entry name" value="HTH_IclR"/>
    <property type="match status" value="1"/>
</dbReference>
<dbReference type="InterPro" id="IPR050707">
    <property type="entry name" value="HTH_MetabolicPath_Reg"/>
</dbReference>
<reference evidence="6 9" key="2">
    <citation type="journal article" date="2019" name="Nat. Commun.">
        <title>A new type of DNA phosphorothioation-based antiviral system in archaea.</title>
        <authorList>
            <person name="Xiong L."/>
            <person name="Liu S."/>
            <person name="Chen S."/>
            <person name="Xiao Y."/>
            <person name="Zhu B."/>
            <person name="Gao Y."/>
            <person name="Zhang Y."/>
            <person name="Chen B."/>
            <person name="Luo J."/>
            <person name="Deng Z."/>
            <person name="Chen X."/>
            <person name="Wang L."/>
            <person name="Chen S."/>
        </authorList>
    </citation>
    <scope>NUCLEOTIDE SEQUENCE [LARGE SCALE GENOMIC DNA]</scope>
    <source>
        <strain evidence="6 9">CGMCC 1.10331</strain>
        <plasmid evidence="6 9">unnamed1</plasmid>
    </source>
</reference>
<evidence type="ECO:0000259" key="5">
    <source>
        <dbReference type="PROSITE" id="PS51078"/>
    </source>
</evidence>
<name>A0A1H6BHI2_9EURY</name>
<keyword evidence="1" id="KW-0805">Transcription regulation</keyword>
<dbReference type="AlphaFoldDB" id="A0A1H6BHI2"/>
<evidence type="ECO:0000313" key="9">
    <source>
        <dbReference type="Proteomes" id="UP000296733"/>
    </source>
</evidence>
<dbReference type="InterPro" id="IPR005471">
    <property type="entry name" value="Tscrpt_reg_IclR_N"/>
</dbReference>
<protein>
    <submittedName>
        <fullName evidence="6">IclR family transcriptional regulator</fullName>
    </submittedName>
    <submittedName>
        <fullName evidence="7">Transcriptional regulator, IclR family</fullName>
    </submittedName>
</protein>
<dbReference type="Pfam" id="PF01614">
    <property type="entry name" value="IclR_C"/>
    <property type="match status" value="1"/>
</dbReference>
<dbReference type="SUPFAM" id="SSF46785">
    <property type="entry name" value="Winged helix' DNA-binding domain"/>
    <property type="match status" value="1"/>
</dbReference>
<dbReference type="KEGG" id="hlm:DV707_14905"/>
<dbReference type="SUPFAM" id="SSF55781">
    <property type="entry name" value="GAF domain-like"/>
    <property type="match status" value="1"/>
</dbReference>
<dbReference type="Gene3D" id="1.10.10.10">
    <property type="entry name" value="Winged helix-like DNA-binding domain superfamily/Winged helix DNA-binding domain"/>
    <property type="match status" value="1"/>
</dbReference>
<keyword evidence="3" id="KW-0804">Transcription</keyword>
<dbReference type="GeneID" id="39859407"/>
<geneLocation type="plasmid" evidence="6">
    <name>unnamed1</name>
</geneLocation>
<dbReference type="Proteomes" id="UP000236740">
    <property type="component" value="Unassembled WGS sequence"/>
</dbReference>
<dbReference type="OrthoDB" id="14763at2157"/>
<evidence type="ECO:0000313" key="8">
    <source>
        <dbReference type="Proteomes" id="UP000236740"/>
    </source>
</evidence>
<dbReference type="InterPro" id="IPR029016">
    <property type="entry name" value="GAF-like_dom_sf"/>
</dbReference>
<dbReference type="EMBL" id="CP031312">
    <property type="protein sequence ID" value="QCC49045.1"/>
    <property type="molecule type" value="Genomic_DNA"/>
</dbReference>